<name>A0A5S6Q5M4_TRIMR</name>
<dbReference type="GO" id="GO:0003676">
    <property type="term" value="F:nucleic acid binding"/>
    <property type="evidence" value="ECO:0007669"/>
    <property type="project" value="InterPro"/>
</dbReference>
<organism evidence="3 4">
    <name type="scientific">Trichuris muris</name>
    <name type="common">Mouse whipworm</name>
    <dbReference type="NCBI Taxonomy" id="70415"/>
    <lineage>
        <taxon>Eukaryota</taxon>
        <taxon>Metazoa</taxon>
        <taxon>Ecdysozoa</taxon>
        <taxon>Nematoda</taxon>
        <taxon>Enoplea</taxon>
        <taxon>Dorylaimia</taxon>
        <taxon>Trichinellida</taxon>
        <taxon>Trichuridae</taxon>
        <taxon>Trichuris</taxon>
    </lineage>
</organism>
<dbReference type="PANTHER" id="PTHR37984:SF5">
    <property type="entry name" value="PROTEIN NYNRIN-LIKE"/>
    <property type="match status" value="1"/>
</dbReference>
<dbReference type="Pfam" id="PF23088">
    <property type="entry name" value="DUF7047"/>
    <property type="match status" value="1"/>
</dbReference>
<evidence type="ECO:0000256" key="1">
    <source>
        <dbReference type="SAM" id="MobiDB-lite"/>
    </source>
</evidence>
<evidence type="ECO:0000259" key="2">
    <source>
        <dbReference type="PROSITE" id="PS50994"/>
    </source>
</evidence>
<feature type="region of interest" description="Disordered" evidence="1">
    <location>
        <begin position="906"/>
        <end position="927"/>
    </location>
</feature>
<sequence>MKVDGVERRVLVDTGCIKCVAYISCCKAWQFQHVSLIAVNGQRLRSLGIGAVYLQPVEGGRITVEVIVTDTKPLGFDFILGMNGIVALGGVTVDDHRRVSFGVEGAVACAVINEAEIRLEEQDFVVRFSPMTRSWTARWKWTDGKEPDVLQNTVKEYSPVSGARASYEEELEEWFKNGWLVPYDTNKYGQAKGLIPLMAIVQRNKKKVRPVMDFRELNTHIETFTGDSDVCAQKLRAWRKQGTNVSVLDLKRAYLQVHIDKSLWPYQTVVYKGCRYCMTRLGFGLNVAPLVMKTVLSCALSQDQDVRKGTSAYIDDILVNEDIVKADRVVQHLLRFGLTCKAPVRVADGARVLGLKVWGERGNLIWRRDSEIGVVPKLLTRRSVFSYCGKLTGHFPVCGWLRVAAALVKRKANNASTSWDDRISDESLETLLQEISARVKKEDPVRGRWDVPGNRARIWADASSIALGVVLEVNGYTVENAAWLRRDDARHINMVELDAVIKGLNIALSRDMKIIELMTDSSTVYRWISDGLSGKARLRTKAASEMLIRRRVSTVLALVKEYALQITITLVKSAKNKADALTRVSRPGTKSRVAVCTVVDDTDYKCLIAKVHHEAGHPGVRRTLYFAKRVNPTVCRRQVREVITSCETCRFIDPAPERWKRGSLGVKKVWWRVARDITHCRGKSYLALVDCGPSRFALWRPLRFPSSANVIQQLESVFYERGAPMELLTDNNTAFRSNMFMTFAAKWNIRIRFRCAYVPAGNGIAERCHRTVKVIAARKGCPISEAVYQYNVMPRDDRSELTAPANVLYRYTVRVRSEESAEMTTDNNNNSYAVGDTVWVKPNNVKCDSKYQSGTISRIVSSQAAEVDGVPRHVRDLRRRAVTDEAASQRSDASDSHEEMIIRVPARHTEEAQLETSPEETTIGPRRSTRLRRPRVSTCCDFKKIIRGECDRKRPVSY</sequence>
<dbReference type="PROSITE" id="PS50994">
    <property type="entry name" value="INTEGRASE"/>
    <property type="match status" value="1"/>
</dbReference>
<accession>A0A5S6Q5M4</accession>
<proteinExistence type="predicted"/>
<dbReference type="GO" id="GO:0015074">
    <property type="term" value="P:DNA integration"/>
    <property type="evidence" value="ECO:0007669"/>
    <property type="project" value="InterPro"/>
</dbReference>
<dbReference type="GO" id="GO:0042575">
    <property type="term" value="C:DNA polymerase complex"/>
    <property type="evidence" value="ECO:0007669"/>
    <property type="project" value="UniProtKB-ARBA"/>
</dbReference>
<dbReference type="STRING" id="70415.A0A5S6Q5M4"/>
<dbReference type="SUPFAM" id="SSF56672">
    <property type="entry name" value="DNA/RNA polymerases"/>
    <property type="match status" value="1"/>
</dbReference>
<protein>
    <submittedName>
        <fullName evidence="4">Integrase catalytic domain-containing protein</fullName>
    </submittedName>
</protein>
<feature type="domain" description="Integrase catalytic" evidence="2">
    <location>
        <begin position="652"/>
        <end position="773"/>
    </location>
</feature>
<dbReference type="AlphaFoldDB" id="A0A5S6Q5M4"/>
<dbReference type="Pfam" id="PF00665">
    <property type="entry name" value="rve"/>
    <property type="match status" value="1"/>
</dbReference>
<dbReference type="InterPro" id="IPR043128">
    <property type="entry name" value="Rev_trsase/Diguanyl_cyclase"/>
</dbReference>
<dbReference type="InterPro" id="IPR012337">
    <property type="entry name" value="RNaseH-like_sf"/>
</dbReference>
<keyword evidence="3" id="KW-1185">Reference proteome</keyword>
<dbReference type="InterPro" id="IPR036397">
    <property type="entry name" value="RNaseH_sf"/>
</dbReference>
<dbReference type="Pfam" id="PF00078">
    <property type="entry name" value="RVT_1"/>
    <property type="match status" value="1"/>
</dbReference>
<dbReference type="Gene3D" id="3.10.10.10">
    <property type="entry name" value="HIV Type 1 Reverse Transcriptase, subunit A, domain 1"/>
    <property type="match status" value="1"/>
</dbReference>
<dbReference type="InterPro" id="IPR000477">
    <property type="entry name" value="RT_dom"/>
</dbReference>
<evidence type="ECO:0000313" key="3">
    <source>
        <dbReference type="Proteomes" id="UP000046395"/>
    </source>
</evidence>
<dbReference type="Gene3D" id="3.30.70.270">
    <property type="match status" value="1"/>
</dbReference>
<dbReference type="InterPro" id="IPR043502">
    <property type="entry name" value="DNA/RNA_pol_sf"/>
</dbReference>
<dbReference type="InterPro" id="IPR001584">
    <property type="entry name" value="Integrase_cat-core"/>
</dbReference>
<dbReference type="InterPro" id="IPR055475">
    <property type="entry name" value="DUF7047"/>
</dbReference>
<dbReference type="Gene3D" id="3.30.420.10">
    <property type="entry name" value="Ribonuclease H-like superfamily/Ribonuclease H"/>
    <property type="match status" value="2"/>
</dbReference>
<reference evidence="4" key="1">
    <citation type="submission" date="2019-12" db="UniProtKB">
        <authorList>
            <consortium name="WormBaseParasite"/>
        </authorList>
    </citation>
    <scope>IDENTIFICATION</scope>
</reference>
<dbReference type="Proteomes" id="UP000046395">
    <property type="component" value="Unassembled WGS sequence"/>
</dbReference>
<dbReference type="SUPFAM" id="SSF53098">
    <property type="entry name" value="Ribonuclease H-like"/>
    <property type="match status" value="1"/>
</dbReference>
<evidence type="ECO:0000313" key="4">
    <source>
        <dbReference type="WBParaSite" id="TMUE_1000002566.1"/>
    </source>
</evidence>
<dbReference type="InterPro" id="IPR050951">
    <property type="entry name" value="Retrovirus_Pol_polyprotein"/>
</dbReference>
<dbReference type="PANTHER" id="PTHR37984">
    <property type="entry name" value="PROTEIN CBG26694"/>
    <property type="match status" value="1"/>
</dbReference>
<dbReference type="WBParaSite" id="TMUE_1000002566.1">
    <property type="protein sequence ID" value="TMUE_1000002566.1"/>
    <property type="gene ID" value="WBGene00298373"/>
</dbReference>